<dbReference type="RefSeq" id="WP_310313248.1">
    <property type="nucleotide sequence ID" value="NZ_BAAAXB010000001.1"/>
</dbReference>
<feature type="transmembrane region" description="Helical" evidence="2">
    <location>
        <begin position="158"/>
        <end position="178"/>
    </location>
</feature>
<comment type="caution">
    <text evidence="4">The sequence shown here is derived from an EMBL/GenBank/DDBJ whole genome shotgun (WGS) entry which is preliminary data.</text>
</comment>
<reference evidence="4 5" key="1">
    <citation type="submission" date="2023-07" db="EMBL/GenBank/DDBJ databases">
        <title>Sequencing the genomes of 1000 actinobacteria strains.</title>
        <authorList>
            <person name="Klenk H.-P."/>
        </authorList>
    </citation>
    <scope>NUCLEOTIDE SEQUENCE [LARGE SCALE GENOMIC DNA]</scope>
    <source>
        <strain evidence="4 5">DSM 43749</strain>
    </source>
</reference>
<feature type="compositionally biased region" description="Low complexity" evidence="1">
    <location>
        <begin position="115"/>
        <end position="125"/>
    </location>
</feature>
<protein>
    <submittedName>
        <fullName evidence="4">Cobalamin biosynthesis Mg chelatase CobN</fullName>
    </submittedName>
</protein>
<keyword evidence="3" id="KW-0732">Signal</keyword>
<dbReference type="EMBL" id="JAVDSG010000001">
    <property type="protein sequence ID" value="MDR6598514.1"/>
    <property type="molecule type" value="Genomic_DNA"/>
</dbReference>
<sequence length="184" mass="17757">MSRRTAVAVSLSLGLLLVPGVALASPWSSPWSSPAGPSGRGDVCDRGEPPCHTTTTQSTTTQPTTTTTGVSGTSATSTTTTTTQVSGTSATSTTTTAVSGTSATSSTTDPVTSATSTGPTTGQLTSTTAAVAPAGGRSVLGTASNERQALADTGATPALTALAGLATVLAGAVLLLFGRRGRGA</sequence>
<evidence type="ECO:0000256" key="1">
    <source>
        <dbReference type="SAM" id="MobiDB-lite"/>
    </source>
</evidence>
<evidence type="ECO:0000313" key="4">
    <source>
        <dbReference type="EMBL" id="MDR6598514.1"/>
    </source>
</evidence>
<feature type="signal peptide" evidence="3">
    <location>
        <begin position="1"/>
        <end position="24"/>
    </location>
</feature>
<organism evidence="4 5">
    <name type="scientific">Saccharothrix longispora</name>
    <dbReference type="NCBI Taxonomy" id="33920"/>
    <lineage>
        <taxon>Bacteria</taxon>
        <taxon>Bacillati</taxon>
        <taxon>Actinomycetota</taxon>
        <taxon>Actinomycetes</taxon>
        <taxon>Pseudonocardiales</taxon>
        <taxon>Pseudonocardiaceae</taxon>
        <taxon>Saccharothrix</taxon>
    </lineage>
</organism>
<keyword evidence="5" id="KW-1185">Reference proteome</keyword>
<evidence type="ECO:0000256" key="3">
    <source>
        <dbReference type="SAM" id="SignalP"/>
    </source>
</evidence>
<keyword evidence="2" id="KW-1133">Transmembrane helix</keyword>
<accession>A0ABU1Q8Q9</accession>
<proteinExistence type="predicted"/>
<evidence type="ECO:0000256" key="2">
    <source>
        <dbReference type="SAM" id="Phobius"/>
    </source>
</evidence>
<feature type="compositionally biased region" description="Low complexity" evidence="1">
    <location>
        <begin position="26"/>
        <end position="37"/>
    </location>
</feature>
<feature type="chain" id="PRO_5045097476" evidence="3">
    <location>
        <begin position="25"/>
        <end position="184"/>
    </location>
</feature>
<feature type="compositionally biased region" description="Low complexity" evidence="1">
    <location>
        <begin position="53"/>
        <end position="108"/>
    </location>
</feature>
<name>A0ABU1Q8Q9_9PSEU</name>
<dbReference type="Proteomes" id="UP001268819">
    <property type="component" value="Unassembled WGS sequence"/>
</dbReference>
<feature type="region of interest" description="Disordered" evidence="1">
    <location>
        <begin position="26"/>
        <end position="125"/>
    </location>
</feature>
<gene>
    <name evidence="4" type="ORF">J2S66_006898</name>
</gene>
<evidence type="ECO:0000313" key="5">
    <source>
        <dbReference type="Proteomes" id="UP001268819"/>
    </source>
</evidence>
<keyword evidence="2" id="KW-0472">Membrane</keyword>
<keyword evidence="2" id="KW-0812">Transmembrane</keyword>